<dbReference type="SMART" id="SM00812">
    <property type="entry name" value="Alpha_L_fucos"/>
    <property type="match status" value="1"/>
</dbReference>
<dbReference type="eggNOG" id="COG3669">
    <property type="taxonomic scope" value="Bacteria"/>
</dbReference>
<dbReference type="GO" id="GO:0005764">
    <property type="term" value="C:lysosome"/>
    <property type="evidence" value="ECO:0007669"/>
    <property type="project" value="TreeGrafter"/>
</dbReference>
<dbReference type="RefSeq" id="WP_009134704.1">
    <property type="nucleotide sequence ID" value="NZ_CP102250.1"/>
</dbReference>
<dbReference type="Gene3D" id="3.20.20.80">
    <property type="entry name" value="Glycosidases"/>
    <property type="match status" value="1"/>
</dbReference>
<organism evidence="9 10">
    <name type="scientific">Alistipes indistinctus YIT 12060</name>
    <dbReference type="NCBI Taxonomy" id="742725"/>
    <lineage>
        <taxon>Bacteria</taxon>
        <taxon>Pseudomonadati</taxon>
        <taxon>Bacteroidota</taxon>
        <taxon>Bacteroidia</taxon>
        <taxon>Bacteroidales</taxon>
        <taxon>Rikenellaceae</taxon>
        <taxon>Alistipes</taxon>
    </lineage>
</organism>
<comment type="function">
    <text evidence="1">Alpha-L-fucosidase is responsible for hydrolyzing the alpha-1,6-linked fucose joined to the reducing-end N-acetylglucosamine of the carbohydrate moieties of glycoproteins.</text>
</comment>
<proteinExistence type="inferred from homology"/>
<feature type="chain" id="PRO_5003478063" description="alpha-L-fucosidase" evidence="7">
    <location>
        <begin position="21"/>
        <end position="474"/>
    </location>
</feature>
<feature type="domain" description="Glycoside hydrolase family 29 N-terminal" evidence="8">
    <location>
        <begin position="58"/>
        <end position="386"/>
    </location>
</feature>
<evidence type="ECO:0000313" key="9">
    <source>
        <dbReference type="EMBL" id="EHB91849.1"/>
    </source>
</evidence>
<dbReference type="InterPro" id="IPR057739">
    <property type="entry name" value="Glyco_hydro_29_N"/>
</dbReference>
<keyword evidence="10" id="KW-1185">Reference proteome</keyword>
<dbReference type="PANTHER" id="PTHR10030:SF37">
    <property type="entry name" value="ALPHA-L-FUCOSIDASE-RELATED"/>
    <property type="match status" value="1"/>
</dbReference>
<keyword evidence="6" id="KW-0326">Glycosidase</keyword>
<evidence type="ECO:0000256" key="4">
    <source>
        <dbReference type="ARBA" id="ARBA00022729"/>
    </source>
</evidence>
<dbReference type="AlphaFoldDB" id="G5HB83"/>
<dbReference type="Proteomes" id="UP000006008">
    <property type="component" value="Unassembled WGS sequence"/>
</dbReference>
<dbReference type="GO" id="GO:0016139">
    <property type="term" value="P:glycoside catabolic process"/>
    <property type="evidence" value="ECO:0007669"/>
    <property type="project" value="TreeGrafter"/>
</dbReference>
<evidence type="ECO:0000256" key="1">
    <source>
        <dbReference type="ARBA" id="ARBA00004071"/>
    </source>
</evidence>
<dbReference type="OrthoDB" id="107551at2"/>
<dbReference type="STRING" id="742725.HMPREF9450_01898"/>
<dbReference type="PRINTS" id="PR00741">
    <property type="entry name" value="GLHYDRLASE29"/>
</dbReference>
<dbReference type="SUPFAM" id="SSF51445">
    <property type="entry name" value="(Trans)glycosidases"/>
    <property type="match status" value="1"/>
</dbReference>
<dbReference type="Pfam" id="PF01120">
    <property type="entry name" value="Alpha_L_fucos"/>
    <property type="match status" value="1"/>
</dbReference>
<comment type="similarity">
    <text evidence="2">Belongs to the glycosyl hydrolase 29 family.</text>
</comment>
<dbReference type="InterPro" id="IPR017853">
    <property type="entry name" value="GH"/>
</dbReference>
<evidence type="ECO:0000313" key="10">
    <source>
        <dbReference type="Proteomes" id="UP000006008"/>
    </source>
</evidence>
<feature type="signal peptide" evidence="7">
    <location>
        <begin position="1"/>
        <end position="20"/>
    </location>
</feature>
<name>G5HB83_9BACT</name>
<evidence type="ECO:0000259" key="8">
    <source>
        <dbReference type="Pfam" id="PF01120"/>
    </source>
</evidence>
<evidence type="ECO:0000256" key="6">
    <source>
        <dbReference type="ARBA" id="ARBA00023295"/>
    </source>
</evidence>
<dbReference type="EC" id="3.2.1.51" evidence="3"/>
<dbReference type="InterPro" id="IPR000933">
    <property type="entry name" value="Glyco_hydro_29"/>
</dbReference>
<evidence type="ECO:0000256" key="2">
    <source>
        <dbReference type="ARBA" id="ARBA00007951"/>
    </source>
</evidence>
<accession>G5HB83</accession>
<keyword evidence="4 7" id="KW-0732">Signal</keyword>
<evidence type="ECO:0000256" key="5">
    <source>
        <dbReference type="ARBA" id="ARBA00022801"/>
    </source>
</evidence>
<dbReference type="GO" id="GO:0006004">
    <property type="term" value="P:fucose metabolic process"/>
    <property type="evidence" value="ECO:0007669"/>
    <property type="project" value="InterPro"/>
</dbReference>
<dbReference type="GO" id="GO:0004560">
    <property type="term" value="F:alpha-L-fucosidase activity"/>
    <property type="evidence" value="ECO:0007669"/>
    <property type="project" value="InterPro"/>
</dbReference>
<dbReference type="PATRIC" id="fig|742725.3.peg.1997"/>
<gene>
    <name evidence="9" type="ORF">HMPREF9450_01898</name>
</gene>
<dbReference type="EMBL" id="ADLD01000013">
    <property type="protein sequence ID" value="EHB91849.1"/>
    <property type="molecule type" value="Genomic_DNA"/>
</dbReference>
<reference evidence="9 10" key="1">
    <citation type="submission" date="2011-08" db="EMBL/GenBank/DDBJ databases">
        <title>The Genome Sequence of Alistipes indistinctus YIT 12060.</title>
        <authorList>
            <consortium name="The Broad Institute Genome Sequencing Platform"/>
            <person name="Earl A."/>
            <person name="Ward D."/>
            <person name="Feldgarden M."/>
            <person name="Gevers D."/>
            <person name="Morotomi M."/>
            <person name="Young S.K."/>
            <person name="Zeng Q."/>
            <person name="Gargeya S."/>
            <person name="Fitzgerald M."/>
            <person name="Haas B."/>
            <person name="Abouelleil A."/>
            <person name="Alvarado L."/>
            <person name="Arachchi H.M."/>
            <person name="Berlin A."/>
            <person name="Brown A."/>
            <person name="Chapman S.B."/>
            <person name="Chen Z."/>
            <person name="Dunbar C."/>
            <person name="Freedman E."/>
            <person name="Gearin G."/>
            <person name="Gellesch M."/>
            <person name="Goldberg J."/>
            <person name="Griggs A."/>
            <person name="Gujja S."/>
            <person name="Heiman D."/>
            <person name="Howarth C."/>
            <person name="Larson L."/>
            <person name="Lui A."/>
            <person name="MacDonald P.J.P."/>
            <person name="Montmayeur A."/>
            <person name="Murphy C."/>
            <person name="Neiman D."/>
            <person name="Pearson M."/>
            <person name="Priest M."/>
            <person name="Roberts A."/>
            <person name="Saif S."/>
            <person name="Shea T."/>
            <person name="Shenoy N."/>
            <person name="Sisk P."/>
            <person name="Stolte C."/>
            <person name="Sykes S."/>
            <person name="Wortman J."/>
            <person name="Nusbaum C."/>
            <person name="Birren B."/>
        </authorList>
    </citation>
    <scope>NUCLEOTIDE SEQUENCE [LARGE SCALE GENOMIC DNA]</scope>
    <source>
        <strain evidence="9 10">YIT 12060</strain>
    </source>
</reference>
<dbReference type="PANTHER" id="PTHR10030">
    <property type="entry name" value="ALPHA-L-FUCOSIDASE"/>
    <property type="match status" value="1"/>
</dbReference>
<evidence type="ECO:0000256" key="3">
    <source>
        <dbReference type="ARBA" id="ARBA00012662"/>
    </source>
</evidence>
<comment type="caution">
    <text evidence="9">The sequence shown here is derived from an EMBL/GenBank/DDBJ whole genome shotgun (WGS) entry which is preliminary data.</text>
</comment>
<dbReference type="HOGENOM" id="CLU_002934_0_3_10"/>
<protein>
    <recommendedName>
        <fullName evidence="3">alpha-L-fucosidase</fullName>
        <ecNumber evidence="3">3.2.1.51</ecNumber>
    </recommendedName>
</protein>
<dbReference type="GeneID" id="92815074"/>
<sequence>MKKIWYLCTLLSLSAPLAQAQLNAHPEAYKIDKKDIKRAHELISTPVKQPLVLPNPNPDAQWFPDASLGLFMHWGIHSVVGAQPSWDMIANYEWGGRVSPPDKYYALAERFNPRDYDPNKYLKAAKDAGFTYAVLTTKHHDGYALWPSKYGIGTKQYMNGRDLLKEYVDACRANGLKVGFYFSPRDWHYPGLMHPNEFDAKTWRDLPPITDSTANQQAYEQFLAFVMAQMEELLTRYGKIDMLWLDGMNWRGVADMHTEQVYAWIRSLQPGILVNDRWANIVNPDNPQGNGVSFGDFTTQFECTLPTYIPSRWWDHCDIWTSTPGPGWGYDPNGAFRPLSWFFRHLAASRSLGGNFLINAGPSGDGDMHPNFYKQTDSIARWMQHSKESVIGAGPTPGVQLSNVMITTRGNDWYLHLLPDFKKKVSARTGKQPSELILLRTGERIPFDYNDGFVTFVLDPSKRTTTDDVVKVVM</sequence>
<evidence type="ECO:0000256" key="7">
    <source>
        <dbReference type="SAM" id="SignalP"/>
    </source>
</evidence>
<dbReference type="InterPro" id="IPR016286">
    <property type="entry name" value="FUC_metazoa-typ"/>
</dbReference>
<keyword evidence="5" id="KW-0378">Hydrolase</keyword>